<protein>
    <submittedName>
        <fullName evidence="3">Polyketide cyclase</fullName>
    </submittedName>
</protein>
<dbReference type="InterPro" id="IPR013538">
    <property type="entry name" value="ASHA1/2-like_C"/>
</dbReference>
<dbReference type="Gene3D" id="3.30.530.20">
    <property type="match status" value="1"/>
</dbReference>
<dbReference type="AlphaFoldDB" id="A0A7L4YN01"/>
<reference evidence="3 4" key="1">
    <citation type="journal article" date="2018" name="Int. J. Syst. Evol. Microbiol.">
        <title>Epidermidibacterium keratini gen. nov., sp. nov., a member of the family Sporichthyaceae, isolated from keratin epidermis.</title>
        <authorList>
            <person name="Lee D.G."/>
            <person name="Trujillo M.E."/>
            <person name="Kang S."/>
            <person name="Nam J.J."/>
            <person name="Kim Y.J."/>
        </authorList>
    </citation>
    <scope>NUCLEOTIDE SEQUENCE [LARGE SCALE GENOMIC DNA]</scope>
    <source>
        <strain evidence="3 4">EPI-7</strain>
    </source>
</reference>
<organism evidence="3 4">
    <name type="scientific">Epidermidibacterium keratini</name>
    <dbReference type="NCBI Taxonomy" id="1891644"/>
    <lineage>
        <taxon>Bacteria</taxon>
        <taxon>Bacillati</taxon>
        <taxon>Actinomycetota</taxon>
        <taxon>Actinomycetes</taxon>
        <taxon>Sporichthyales</taxon>
        <taxon>Sporichthyaceae</taxon>
        <taxon>Epidermidibacterium</taxon>
    </lineage>
</organism>
<dbReference type="Pfam" id="PF08327">
    <property type="entry name" value="AHSA1"/>
    <property type="match status" value="1"/>
</dbReference>
<evidence type="ECO:0000259" key="2">
    <source>
        <dbReference type="Pfam" id="PF08327"/>
    </source>
</evidence>
<name>A0A7L4YN01_9ACTN</name>
<comment type="similarity">
    <text evidence="1">Belongs to the AHA1 family.</text>
</comment>
<dbReference type="OrthoDB" id="8117292at2"/>
<keyword evidence="4" id="KW-1185">Reference proteome</keyword>
<dbReference type="InterPro" id="IPR023393">
    <property type="entry name" value="START-like_dom_sf"/>
</dbReference>
<accession>A0A7L4YN01</accession>
<evidence type="ECO:0000313" key="3">
    <source>
        <dbReference type="EMBL" id="QHC00432.1"/>
    </source>
</evidence>
<evidence type="ECO:0000256" key="1">
    <source>
        <dbReference type="ARBA" id="ARBA00006817"/>
    </source>
</evidence>
<dbReference type="SUPFAM" id="SSF55961">
    <property type="entry name" value="Bet v1-like"/>
    <property type="match status" value="1"/>
</dbReference>
<feature type="domain" description="Activator of Hsp90 ATPase homologue 1/2-like C-terminal" evidence="2">
    <location>
        <begin position="36"/>
        <end position="140"/>
    </location>
</feature>
<proteinExistence type="inferred from homology"/>
<dbReference type="CDD" id="cd08899">
    <property type="entry name" value="SRPBCC_CalC_Aha1-like_6"/>
    <property type="match status" value="1"/>
</dbReference>
<dbReference type="Proteomes" id="UP000463857">
    <property type="component" value="Chromosome"/>
</dbReference>
<dbReference type="RefSeq" id="WP_159544911.1">
    <property type="nucleotide sequence ID" value="NZ_CP047156.1"/>
</dbReference>
<sequence>MQIDPQRQASVVTREVTDAQSRGETVHEVALTRTFAAPPDEVWSAVTDAERIPRWYLPITGDLQRGGSYQLEGNAGGEILECDPPRSFLVSWVFGEQVSYVGVRLRATGPESTEVRLEHVVPDDDHWRKFGAGAVGIGWEFTMLGLDLHLADPSVATDPAEFMTMMAAPDGIALVQASSAGWGAASVAGGLGATWAREAEARCTAAYTGQPEPQ</sequence>
<dbReference type="KEGG" id="eke:EK0264_09170"/>
<gene>
    <name evidence="3" type="ORF">EK0264_09170</name>
</gene>
<dbReference type="InParanoid" id="A0A7L4YN01"/>
<dbReference type="EMBL" id="CP047156">
    <property type="protein sequence ID" value="QHC00432.1"/>
    <property type="molecule type" value="Genomic_DNA"/>
</dbReference>
<evidence type="ECO:0000313" key="4">
    <source>
        <dbReference type="Proteomes" id="UP000463857"/>
    </source>
</evidence>